<dbReference type="PANTHER" id="PTHR13887:SF41">
    <property type="entry name" value="THIOREDOXIN SUPERFAMILY PROTEIN"/>
    <property type="match status" value="1"/>
</dbReference>
<dbReference type="Pfam" id="PF01323">
    <property type="entry name" value="DSBA"/>
    <property type="match status" value="1"/>
</dbReference>
<dbReference type="EMBL" id="AP025591">
    <property type="protein sequence ID" value="BDG03527.1"/>
    <property type="molecule type" value="Genomic_DNA"/>
</dbReference>
<evidence type="ECO:0000313" key="2">
    <source>
        <dbReference type="EMBL" id="BDG03527.1"/>
    </source>
</evidence>
<reference evidence="3" key="1">
    <citation type="journal article" date="2022" name="Int. J. Syst. Evol. Microbiol.">
        <title>Anaeromyxobacter oryzae sp. nov., Anaeromyxobacter diazotrophicus sp. nov. and Anaeromyxobacter paludicola sp. nov., isolated from paddy soils.</title>
        <authorList>
            <person name="Itoh H."/>
            <person name="Xu Z."/>
            <person name="Mise K."/>
            <person name="Masuda Y."/>
            <person name="Ushijima N."/>
            <person name="Hayakawa C."/>
            <person name="Shiratori Y."/>
            <person name="Senoo K."/>
        </authorList>
    </citation>
    <scope>NUCLEOTIDE SEQUENCE [LARGE SCALE GENOMIC DNA]</scope>
    <source>
        <strain evidence="3">Red232</strain>
    </source>
</reference>
<dbReference type="RefSeq" id="WP_248361609.1">
    <property type="nucleotide sequence ID" value="NZ_AP025591.1"/>
</dbReference>
<evidence type="ECO:0000259" key="1">
    <source>
        <dbReference type="Pfam" id="PF01323"/>
    </source>
</evidence>
<feature type="domain" description="DSBA-like thioredoxin" evidence="1">
    <location>
        <begin position="13"/>
        <end position="201"/>
    </location>
</feature>
<organism evidence="2 3">
    <name type="scientific">Anaeromyxobacter oryzae</name>
    <dbReference type="NCBI Taxonomy" id="2918170"/>
    <lineage>
        <taxon>Bacteria</taxon>
        <taxon>Pseudomonadati</taxon>
        <taxon>Myxococcota</taxon>
        <taxon>Myxococcia</taxon>
        <taxon>Myxococcales</taxon>
        <taxon>Cystobacterineae</taxon>
        <taxon>Anaeromyxobacteraceae</taxon>
        <taxon>Anaeromyxobacter</taxon>
    </lineage>
</organism>
<dbReference type="SUPFAM" id="SSF52833">
    <property type="entry name" value="Thioredoxin-like"/>
    <property type="match status" value="1"/>
</dbReference>
<proteinExistence type="predicted"/>
<dbReference type="Gene3D" id="3.40.30.10">
    <property type="entry name" value="Glutaredoxin"/>
    <property type="match status" value="1"/>
</dbReference>
<keyword evidence="3" id="KW-1185">Reference proteome</keyword>
<name>A0ABN6MRB5_9BACT</name>
<sequence>MSPRTRPTEPVRLVLYEDPLSPWCLVAERRVVAAMDDLAGAFTLRLEPFPTRLEARAMTKTERRELARAARKAAKEPEAAGTTPDLWLSSDPPLTSLPALSALAAARLQGVTREAALRAAIREAALVRGLNVARTDVLLELAERAGLDLGRFSGALFAPATEARVREALEEAQDKGIRDAPALVIADEWLVAGTRSADEYRAVLLRYVTARVGLPPVRTLH</sequence>
<dbReference type="Proteomes" id="UP001162891">
    <property type="component" value="Chromosome"/>
</dbReference>
<evidence type="ECO:0000313" key="3">
    <source>
        <dbReference type="Proteomes" id="UP001162891"/>
    </source>
</evidence>
<dbReference type="PANTHER" id="PTHR13887">
    <property type="entry name" value="GLUTATHIONE S-TRANSFERASE KAPPA"/>
    <property type="match status" value="1"/>
</dbReference>
<dbReference type="InterPro" id="IPR001853">
    <property type="entry name" value="DSBA-like_thioredoxin_dom"/>
</dbReference>
<dbReference type="InterPro" id="IPR036249">
    <property type="entry name" value="Thioredoxin-like_sf"/>
</dbReference>
<protein>
    <recommendedName>
        <fullName evidence="1">DSBA-like thioredoxin domain-containing protein</fullName>
    </recommendedName>
</protein>
<accession>A0ABN6MRB5</accession>
<gene>
    <name evidence="2" type="ORF">AMOR_25230</name>
</gene>